<dbReference type="InterPro" id="IPR000150">
    <property type="entry name" value="Cof"/>
</dbReference>
<dbReference type="SFLD" id="SFLDG01144">
    <property type="entry name" value="C2.B.4:_PGP_Like"/>
    <property type="match status" value="1"/>
</dbReference>
<gene>
    <name evidence="1" type="ORF">OM075_00885</name>
</gene>
<dbReference type="RefSeq" id="WP_301188566.1">
    <property type="nucleotide sequence ID" value="NZ_JAPDPJ010000001.1"/>
</dbReference>
<dbReference type="InterPro" id="IPR006379">
    <property type="entry name" value="HAD-SF_hydro_IIB"/>
</dbReference>
<dbReference type="GO" id="GO:0005829">
    <property type="term" value="C:cytosol"/>
    <property type="evidence" value="ECO:0007669"/>
    <property type="project" value="TreeGrafter"/>
</dbReference>
<dbReference type="NCBIfam" id="TIGR01484">
    <property type="entry name" value="HAD-SF-IIB"/>
    <property type="match status" value="1"/>
</dbReference>
<evidence type="ECO:0000313" key="1">
    <source>
        <dbReference type="EMBL" id="MCW3784995.1"/>
    </source>
</evidence>
<dbReference type="SUPFAM" id="SSF56784">
    <property type="entry name" value="HAD-like"/>
    <property type="match status" value="1"/>
</dbReference>
<keyword evidence="2" id="KW-1185">Reference proteome</keyword>
<dbReference type="PROSITE" id="PS01228">
    <property type="entry name" value="COF_1"/>
    <property type="match status" value="1"/>
</dbReference>
<dbReference type="SFLD" id="SFLDS00003">
    <property type="entry name" value="Haloacid_Dehalogenase"/>
    <property type="match status" value="1"/>
</dbReference>
<proteinExistence type="predicted"/>
<dbReference type="EMBL" id="JAPDPJ010000001">
    <property type="protein sequence ID" value="MCW3784995.1"/>
    <property type="molecule type" value="Genomic_DNA"/>
</dbReference>
<sequence>MIKLIVSDMDGTLLNDEKELSPKFQEVYTKLQEKGIKFAVASGRPSYSLVPQFNFFNHNILFICDNGAFINMDEEPIVVKPLDMSFVRSIIKDARATDGVYITVCGMHTSYIEKSQEEFLPEASKYYKGLEIVDDLMELDETILKIALFDSKTWKNNSWDVWQKYTEHLAIAPSSDQWIDIMPIEVNKGMALKIVQEKLGVSNDETMAFGDYLNDLEMLKMAKYSYAMENAHPTIKNIAAFQAPDNNDDGVLNTIEKVVLL</sequence>
<dbReference type="GO" id="GO:0016791">
    <property type="term" value="F:phosphatase activity"/>
    <property type="evidence" value="ECO:0007669"/>
    <property type="project" value="TreeGrafter"/>
</dbReference>
<dbReference type="GO" id="GO:0000287">
    <property type="term" value="F:magnesium ion binding"/>
    <property type="evidence" value="ECO:0007669"/>
    <property type="project" value="TreeGrafter"/>
</dbReference>
<dbReference type="PANTHER" id="PTHR10000">
    <property type="entry name" value="PHOSPHOSERINE PHOSPHATASE"/>
    <property type="match status" value="1"/>
</dbReference>
<protein>
    <submittedName>
        <fullName evidence="1">Cof-type HAD-IIB family hydrolase</fullName>
    </submittedName>
</protein>
<organism evidence="1 2">
    <name type="scientific">Plebeiibacterium sediminum</name>
    <dbReference type="NCBI Taxonomy" id="2992112"/>
    <lineage>
        <taxon>Bacteria</taxon>
        <taxon>Pseudomonadati</taxon>
        <taxon>Bacteroidota</taxon>
        <taxon>Bacteroidia</taxon>
        <taxon>Marinilabiliales</taxon>
        <taxon>Marinilabiliaceae</taxon>
        <taxon>Plebeiibacterium</taxon>
    </lineage>
</organism>
<dbReference type="Proteomes" id="UP001209229">
    <property type="component" value="Unassembled WGS sequence"/>
</dbReference>
<comment type="caution">
    <text evidence="1">The sequence shown here is derived from an EMBL/GenBank/DDBJ whole genome shotgun (WGS) entry which is preliminary data.</text>
</comment>
<dbReference type="SFLD" id="SFLDG01140">
    <property type="entry name" value="C2.B:_Phosphomannomutase_and_P"/>
    <property type="match status" value="1"/>
</dbReference>
<keyword evidence="1" id="KW-0378">Hydrolase</keyword>
<dbReference type="Pfam" id="PF08282">
    <property type="entry name" value="Hydrolase_3"/>
    <property type="match status" value="1"/>
</dbReference>
<dbReference type="PANTHER" id="PTHR10000:SF53">
    <property type="entry name" value="5-AMINO-6-(5-PHOSPHO-D-RIBITYLAMINO)URACIL PHOSPHATASE YBJI-RELATED"/>
    <property type="match status" value="1"/>
</dbReference>
<name>A0AAE3SDC3_9BACT</name>
<evidence type="ECO:0000313" key="2">
    <source>
        <dbReference type="Proteomes" id="UP001209229"/>
    </source>
</evidence>
<dbReference type="Gene3D" id="3.30.1240.10">
    <property type="match status" value="1"/>
</dbReference>
<dbReference type="AlphaFoldDB" id="A0AAE3SDC3"/>
<dbReference type="InterPro" id="IPR023214">
    <property type="entry name" value="HAD_sf"/>
</dbReference>
<accession>A0AAE3SDC3</accession>
<dbReference type="NCBIfam" id="TIGR00099">
    <property type="entry name" value="Cof-subfamily"/>
    <property type="match status" value="1"/>
</dbReference>
<dbReference type="InterPro" id="IPR036412">
    <property type="entry name" value="HAD-like_sf"/>
</dbReference>
<dbReference type="CDD" id="cd07518">
    <property type="entry name" value="HAD_YbiV-Like"/>
    <property type="match status" value="1"/>
</dbReference>
<reference evidence="1" key="1">
    <citation type="submission" date="2022-10" db="EMBL/GenBank/DDBJ databases">
        <authorList>
            <person name="Yu W.X."/>
        </authorList>
    </citation>
    <scope>NUCLEOTIDE SEQUENCE</scope>
    <source>
        <strain evidence="1">AAT</strain>
    </source>
</reference>
<dbReference type="Gene3D" id="3.40.50.1000">
    <property type="entry name" value="HAD superfamily/HAD-like"/>
    <property type="match status" value="1"/>
</dbReference>